<dbReference type="RefSeq" id="WP_145075639.1">
    <property type="nucleotide sequence ID" value="NZ_CP036425.1"/>
</dbReference>
<feature type="transmembrane region" description="Helical" evidence="1">
    <location>
        <begin position="15"/>
        <end position="36"/>
    </location>
</feature>
<keyword evidence="1" id="KW-1133">Transmembrane helix</keyword>
<evidence type="ECO:0000313" key="2">
    <source>
        <dbReference type="EMBL" id="QDU33086.1"/>
    </source>
</evidence>
<dbReference type="AlphaFoldDB" id="A0A517YSA0"/>
<dbReference type="Proteomes" id="UP000317369">
    <property type="component" value="Chromosome"/>
</dbReference>
<reference evidence="2 3" key="1">
    <citation type="submission" date="2019-02" db="EMBL/GenBank/DDBJ databases">
        <title>Deep-cultivation of Planctomycetes and their phenomic and genomic characterization uncovers novel biology.</title>
        <authorList>
            <person name="Wiegand S."/>
            <person name="Jogler M."/>
            <person name="Boedeker C."/>
            <person name="Pinto D."/>
            <person name="Vollmers J."/>
            <person name="Rivas-Marin E."/>
            <person name="Kohn T."/>
            <person name="Peeters S.H."/>
            <person name="Heuer A."/>
            <person name="Rast P."/>
            <person name="Oberbeckmann S."/>
            <person name="Bunk B."/>
            <person name="Jeske O."/>
            <person name="Meyerdierks A."/>
            <person name="Storesund J.E."/>
            <person name="Kallscheuer N."/>
            <person name="Luecker S."/>
            <person name="Lage O.M."/>
            <person name="Pohl T."/>
            <person name="Merkel B.J."/>
            <person name="Hornburger P."/>
            <person name="Mueller R.-W."/>
            <person name="Bruemmer F."/>
            <person name="Labrenz M."/>
            <person name="Spormann A.M."/>
            <person name="Op den Camp H."/>
            <person name="Overmann J."/>
            <person name="Amann R."/>
            <person name="Jetten M.S.M."/>
            <person name="Mascher T."/>
            <person name="Medema M.H."/>
            <person name="Devos D.P."/>
            <person name="Kaster A.-K."/>
            <person name="Ovreas L."/>
            <person name="Rohde M."/>
            <person name="Galperin M.Y."/>
            <person name="Jogler C."/>
        </authorList>
    </citation>
    <scope>NUCLEOTIDE SEQUENCE [LARGE SCALE GENOMIC DNA]</scope>
    <source>
        <strain evidence="2 3">KS4</strain>
    </source>
</reference>
<evidence type="ECO:0000256" key="1">
    <source>
        <dbReference type="SAM" id="Phobius"/>
    </source>
</evidence>
<proteinExistence type="predicted"/>
<accession>A0A517YSA0</accession>
<dbReference type="EMBL" id="CP036425">
    <property type="protein sequence ID" value="QDU33086.1"/>
    <property type="molecule type" value="Genomic_DNA"/>
</dbReference>
<keyword evidence="1" id="KW-0472">Membrane</keyword>
<dbReference type="KEGG" id="pcor:KS4_11280"/>
<keyword evidence="1" id="KW-0812">Transmembrane</keyword>
<gene>
    <name evidence="2" type="ORF">KS4_11280</name>
</gene>
<feature type="transmembrane region" description="Helical" evidence="1">
    <location>
        <begin position="90"/>
        <end position="110"/>
    </location>
</feature>
<sequence>MSEFFGYLYKDSPAALFWLLIAFLPAVWVAGVLFWSGFKGKTRKAKVVCRGCGENLNGKLPEETEVCLGCGVELRKRGTLKLVSGVRWRLVVMGVVVLILPLISGVWTGWKIYGQERKNSYNLRLIDDELLYRRAQVEIVKNRHDSRLWREAAERVRDERFGEEDIKQWNELVDEWLEGTTQDSYVGYDVISDYVAVVSERGDLEDEQLARLIEGIMGRPRMEQKEMVVRENVAWPMVVSFRMRQNYVSMDDLPVFWYLKDVTLDGEPIEAKEVYMNRSSHGQVNFERALFKEDRQVLRFTLVGKCVRPEMGDGFGYELPNEEDLLGVYHEMIVPMEVEMVKKGVE</sequence>
<name>A0A517YSA0_9BACT</name>
<evidence type="ECO:0000313" key="3">
    <source>
        <dbReference type="Proteomes" id="UP000317369"/>
    </source>
</evidence>
<organism evidence="2 3">
    <name type="scientific">Poriferisphaera corsica</name>
    <dbReference type="NCBI Taxonomy" id="2528020"/>
    <lineage>
        <taxon>Bacteria</taxon>
        <taxon>Pseudomonadati</taxon>
        <taxon>Planctomycetota</taxon>
        <taxon>Phycisphaerae</taxon>
        <taxon>Phycisphaerales</taxon>
        <taxon>Phycisphaeraceae</taxon>
        <taxon>Poriferisphaera</taxon>
    </lineage>
</organism>
<protein>
    <submittedName>
        <fullName evidence="2">Uncharacterized protein</fullName>
    </submittedName>
</protein>
<keyword evidence="3" id="KW-1185">Reference proteome</keyword>